<dbReference type="Pfam" id="PF13687">
    <property type="entry name" value="DUF4153"/>
    <property type="match status" value="1"/>
</dbReference>
<proteinExistence type="predicted"/>
<evidence type="ECO:0000256" key="1">
    <source>
        <dbReference type="SAM" id="Phobius"/>
    </source>
</evidence>
<feature type="transmembrane region" description="Helical" evidence="1">
    <location>
        <begin position="79"/>
        <end position="96"/>
    </location>
</feature>
<gene>
    <name evidence="2" type="ORF">Poly59_10890</name>
</gene>
<feature type="transmembrane region" description="Helical" evidence="1">
    <location>
        <begin position="390"/>
        <end position="412"/>
    </location>
</feature>
<feature type="transmembrane region" description="Helical" evidence="1">
    <location>
        <begin position="261"/>
        <end position="279"/>
    </location>
</feature>
<reference evidence="2 3" key="1">
    <citation type="submission" date="2019-02" db="EMBL/GenBank/DDBJ databases">
        <title>Deep-cultivation of Planctomycetes and their phenomic and genomic characterization uncovers novel biology.</title>
        <authorList>
            <person name="Wiegand S."/>
            <person name="Jogler M."/>
            <person name="Boedeker C."/>
            <person name="Pinto D."/>
            <person name="Vollmers J."/>
            <person name="Rivas-Marin E."/>
            <person name="Kohn T."/>
            <person name="Peeters S.H."/>
            <person name="Heuer A."/>
            <person name="Rast P."/>
            <person name="Oberbeckmann S."/>
            <person name="Bunk B."/>
            <person name="Jeske O."/>
            <person name="Meyerdierks A."/>
            <person name="Storesund J.E."/>
            <person name="Kallscheuer N."/>
            <person name="Luecker S."/>
            <person name="Lage O.M."/>
            <person name="Pohl T."/>
            <person name="Merkel B.J."/>
            <person name="Hornburger P."/>
            <person name="Mueller R.-W."/>
            <person name="Bruemmer F."/>
            <person name="Labrenz M."/>
            <person name="Spormann A.M."/>
            <person name="Op Den Camp H."/>
            <person name="Overmann J."/>
            <person name="Amann R."/>
            <person name="Jetten M.S.M."/>
            <person name="Mascher T."/>
            <person name="Medema M.H."/>
            <person name="Devos D.P."/>
            <person name="Kaster A.-K."/>
            <person name="Ovreas L."/>
            <person name="Rohde M."/>
            <person name="Galperin M.Y."/>
            <person name="Jogler C."/>
        </authorList>
    </citation>
    <scope>NUCLEOTIDE SEQUENCE [LARGE SCALE GENOMIC DNA]</scope>
    <source>
        <strain evidence="2 3">Poly59</strain>
    </source>
</reference>
<accession>A0A5C6FC42</accession>
<keyword evidence="1" id="KW-0472">Membrane</keyword>
<feature type="transmembrane region" description="Helical" evidence="1">
    <location>
        <begin position="365"/>
        <end position="383"/>
    </location>
</feature>
<feature type="transmembrane region" description="Helical" evidence="1">
    <location>
        <begin position="157"/>
        <end position="181"/>
    </location>
</feature>
<keyword evidence="3" id="KW-1185">Reference proteome</keyword>
<dbReference type="InterPro" id="IPR025291">
    <property type="entry name" value="DUF4153"/>
</dbReference>
<dbReference type="RefSeq" id="WP_146532956.1">
    <property type="nucleotide sequence ID" value="NZ_SJPX01000001.1"/>
</dbReference>
<feature type="transmembrane region" description="Helical" evidence="1">
    <location>
        <begin position="108"/>
        <end position="136"/>
    </location>
</feature>
<sequence length="529" mass="58089">MTGDFSQTPVSKADQAIPNGTSDAVVSPGVREVAAAAIWTLLADLLIFRSDGYTGLAIFLVSVPILFFWLFPTMLRQSSAKWTIGILAVVAARLVWSGSSLTVFSGMLLVVAVSMVAAGSVPMVLEGIVLASRALFDGAIGLGHFHLSKHLGRGGKLPAGSLSVLLPIVAAGVFGSIFVFANPDLLDRVSASLTDVVTSMVNWITGFSIWEIPFCVVALLLGIGLMRPRLPMIRVGSTESAETVLFDQAESQWYAAFRNTLITVTALFAVYLGFEWMTLWKREFPEGFYYAGYAHQGAAWLTFALALATGMLSLIFRGSILADPRLDSLRKLAWIWSGASLLLAVAVYNRLLIYVGYNGMTRMRTVGFFGITLVVIGFGLVLYKIGRQRNLWWLLRGQLIAFALTVIAYSVFPVDYAAHHYNVARVSDGYLRPSVMIAVKPIEDEGVVSLLGLVDCPDPIIREGVRAKLAQRQETIGAESAGHWTAYQASTSRLRRVLKANESKWSDYDNRKKQERAINAFREYAMQWY</sequence>
<evidence type="ECO:0000313" key="2">
    <source>
        <dbReference type="EMBL" id="TWU58180.1"/>
    </source>
</evidence>
<keyword evidence="1" id="KW-1133">Transmembrane helix</keyword>
<dbReference type="AlphaFoldDB" id="A0A5C6FC42"/>
<protein>
    <submittedName>
        <fullName evidence="2">Uncharacterized protein</fullName>
    </submittedName>
</protein>
<comment type="caution">
    <text evidence="2">The sequence shown here is derived from an EMBL/GenBank/DDBJ whole genome shotgun (WGS) entry which is preliminary data.</text>
</comment>
<feature type="transmembrane region" description="Helical" evidence="1">
    <location>
        <begin position="332"/>
        <end position="353"/>
    </location>
</feature>
<dbReference type="EMBL" id="SJPX01000001">
    <property type="protein sequence ID" value="TWU58180.1"/>
    <property type="molecule type" value="Genomic_DNA"/>
</dbReference>
<feature type="transmembrane region" description="Helical" evidence="1">
    <location>
        <begin position="201"/>
        <end position="225"/>
    </location>
</feature>
<feature type="transmembrane region" description="Helical" evidence="1">
    <location>
        <begin position="299"/>
        <end position="320"/>
    </location>
</feature>
<feature type="transmembrane region" description="Helical" evidence="1">
    <location>
        <begin position="52"/>
        <end position="72"/>
    </location>
</feature>
<dbReference type="Proteomes" id="UP000317977">
    <property type="component" value="Unassembled WGS sequence"/>
</dbReference>
<name>A0A5C6FC42_9BACT</name>
<dbReference type="OrthoDB" id="230726at2"/>
<organism evidence="2 3">
    <name type="scientific">Rubripirellula reticaptiva</name>
    <dbReference type="NCBI Taxonomy" id="2528013"/>
    <lineage>
        <taxon>Bacteria</taxon>
        <taxon>Pseudomonadati</taxon>
        <taxon>Planctomycetota</taxon>
        <taxon>Planctomycetia</taxon>
        <taxon>Pirellulales</taxon>
        <taxon>Pirellulaceae</taxon>
        <taxon>Rubripirellula</taxon>
    </lineage>
</organism>
<keyword evidence="1" id="KW-0812">Transmembrane</keyword>
<evidence type="ECO:0000313" key="3">
    <source>
        <dbReference type="Proteomes" id="UP000317977"/>
    </source>
</evidence>